<dbReference type="AlphaFoldDB" id="A0A364Y4I8"/>
<name>A0A364Y4I8_9BACT</name>
<keyword evidence="3" id="KW-1185">Reference proteome</keyword>
<dbReference type="InterPro" id="IPR019096">
    <property type="entry name" value="YopX_protein"/>
</dbReference>
<organism evidence="2 3">
    <name type="scientific">Pseudochryseolinea flava</name>
    <dbReference type="NCBI Taxonomy" id="2059302"/>
    <lineage>
        <taxon>Bacteria</taxon>
        <taxon>Pseudomonadati</taxon>
        <taxon>Bacteroidota</taxon>
        <taxon>Cytophagia</taxon>
        <taxon>Cytophagales</taxon>
        <taxon>Fulvivirgaceae</taxon>
        <taxon>Pseudochryseolinea</taxon>
    </lineage>
</organism>
<dbReference type="OrthoDB" id="982194at2"/>
<evidence type="ECO:0000313" key="2">
    <source>
        <dbReference type="EMBL" id="RAW01860.1"/>
    </source>
</evidence>
<protein>
    <recommendedName>
        <fullName evidence="1">YopX protein domain-containing protein</fullName>
    </recommendedName>
</protein>
<dbReference type="Proteomes" id="UP000251889">
    <property type="component" value="Unassembled WGS sequence"/>
</dbReference>
<evidence type="ECO:0000259" key="1">
    <source>
        <dbReference type="Pfam" id="PF09643"/>
    </source>
</evidence>
<proteinExistence type="predicted"/>
<comment type="caution">
    <text evidence="2">The sequence shown here is derived from an EMBL/GenBank/DDBJ whole genome shotgun (WGS) entry which is preliminary data.</text>
</comment>
<accession>A0A364Y4I8</accession>
<reference evidence="2 3" key="1">
    <citation type="submission" date="2018-06" db="EMBL/GenBank/DDBJ databases">
        <title>Chryseolinea flavus sp. nov., a member of the phylum Bacteroidetes isolated from soil.</title>
        <authorList>
            <person name="Li Y."/>
            <person name="Wang J."/>
        </authorList>
    </citation>
    <scope>NUCLEOTIDE SEQUENCE [LARGE SCALE GENOMIC DNA]</scope>
    <source>
        <strain evidence="2 3">SDU1-6</strain>
    </source>
</reference>
<dbReference type="Gene3D" id="2.30.30.290">
    <property type="entry name" value="YopX-like domains"/>
    <property type="match status" value="1"/>
</dbReference>
<evidence type="ECO:0000313" key="3">
    <source>
        <dbReference type="Proteomes" id="UP000251889"/>
    </source>
</evidence>
<dbReference type="Pfam" id="PF09643">
    <property type="entry name" value="YopX"/>
    <property type="match status" value="1"/>
</dbReference>
<dbReference type="SUPFAM" id="SSF159006">
    <property type="entry name" value="YopX-like"/>
    <property type="match status" value="1"/>
</dbReference>
<feature type="domain" description="YopX protein" evidence="1">
    <location>
        <begin position="37"/>
        <end position="85"/>
    </location>
</feature>
<dbReference type="InterPro" id="IPR023385">
    <property type="entry name" value="YopX-like_C"/>
</dbReference>
<dbReference type="RefSeq" id="WP_112746601.1">
    <property type="nucleotide sequence ID" value="NZ_QMFY01000003.1"/>
</dbReference>
<gene>
    <name evidence="2" type="ORF">DQQ10_09475</name>
</gene>
<dbReference type="EMBL" id="QMFY01000003">
    <property type="protein sequence ID" value="RAW01860.1"/>
    <property type="molecule type" value="Genomic_DNA"/>
</dbReference>
<sequence length="116" mass="13699">MEKNFDRPRKLKFKAWNKSTGLMMRLHAIDCVKGELIKQDHHLLQFTGLVDKQGEELYELDVVMISGARYYIFWDDQRNGWSIKNLADGSEQSFHRALMEDATRLWNHLESKAKKT</sequence>